<dbReference type="Gene3D" id="3.30.420.300">
    <property type="entry name" value="2-keto-3-deoxy-galactonokinase, substrate binding domain"/>
    <property type="match status" value="1"/>
</dbReference>
<keyword evidence="2" id="KW-0808">Transferase</keyword>
<dbReference type="Gene3D" id="3.30.420.310">
    <property type="entry name" value="2-keto-3-deoxy-galactonokinase, C-terminal domain"/>
    <property type="match status" value="1"/>
</dbReference>
<keyword evidence="2" id="KW-0418">Kinase</keyword>
<reference evidence="2 3" key="1">
    <citation type="submission" date="2015-09" db="EMBL/GenBank/DDBJ databases">
        <authorList>
            <person name="Jackson K.R."/>
            <person name="Lunt B.L."/>
            <person name="Fisher J.N.B."/>
            <person name="Gardner A.V."/>
            <person name="Bailey M.E."/>
            <person name="Deus L.M."/>
            <person name="Earl A.S."/>
            <person name="Gibby P.D."/>
            <person name="Hartmann K.A."/>
            <person name="Liu J.E."/>
            <person name="Manci A.M."/>
            <person name="Nielsen D.A."/>
            <person name="Solomon M.B."/>
            <person name="Breakwell D.P."/>
            <person name="Burnett S.H."/>
            <person name="Grose J.H."/>
        </authorList>
    </citation>
    <scope>NUCLEOTIDE SEQUENCE [LARGE SCALE GENOMIC DNA]</scope>
    <source>
        <strain evidence="2 3">CECT 7799</strain>
    </source>
</reference>
<name>A0A0M7B8R4_9RHOB</name>
<dbReference type="EMBL" id="CYPR01000065">
    <property type="protein sequence ID" value="CUH35940.1"/>
    <property type="molecule type" value="Genomic_DNA"/>
</dbReference>
<dbReference type="AlphaFoldDB" id="A0A0M7B8R4"/>
<dbReference type="InterPro" id="IPR007729">
    <property type="entry name" value="DGOK"/>
</dbReference>
<evidence type="ECO:0000256" key="1">
    <source>
        <dbReference type="SAM" id="MobiDB-lite"/>
    </source>
</evidence>
<sequence>MSGWIAVDWGTTTLRATRMDGARAGETRESGDGMNGLSPEAFEPRLLDLAGDWIDGPTEIVVCGMAGARQGWAEAPYRAVPCPPVAAPLTVARSADPRLSVRIVPGLSQRAPHPDVMRGEETQIAGILREVPEFDGVACLPGTHAKWAHVSAGEVVSFRTAMTGEIFGLLSRSSVLRHSLGGNDWQEAAFLEAVSDALARPEALSARLFEIRAADLLEEQDPAIGRSRLSGLLIGAELAATKPWWLGRDVIVTGAPALSQAYAAALRSVGLAPRILSAAEMTLAGLKTAKDLP</sequence>
<dbReference type="GO" id="GO:0008671">
    <property type="term" value="F:2-dehydro-3-deoxygalactonokinase activity"/>
    <property type="evidence" value="ECO:0007669"/>
    <property type="project" value="InterPro"/>
</dbReference>
<keyword evidence="3" id="KW-1185">Reference proteome</keyword>
<protein>
    <submittedName>
        <fullName evidence="2">2-keto-3-deoxy-galactonokinase</fullName>
    </submittedName>
</protein>
<dbReference type="Proteomes" id="UP000049455">
    <property type="component" value="Unassembled WGS sequence"/>
</dbReference>
<accession>A0A0M7B8R4</accession>
<dbReference type="OrthoDB" id="256574at2"/>
<feature type="compositionally biased region" description="Basic and acidic residues" evidence="1">
    <location>
        <begin position="18"/>
        <end position="31"/>
    </location>
</feature>
<feature type="region of interest" description="Disordered" evidence="1">
    <location>
        <begin position="18"/>
        <end position="39"/>
    </location>
</feature>
<dbReference type="Pfam" id="PF05035">
    <property type="entry name" value="DGOK"/>
    <property type="match status" value="1"/>
</dbReference>
<dbReference type="GO" id="GO:0034194">
    <property type="term" value="P:D-galactonate catabolic process"/>
    <property type="evidence" value="ECO:0007669"/>
    <property type="project" value="InterPro"/>
</dbReference>
<proteinExistence type="predicted"/>
<evidence type="ECO:0000313" key="2">
    <source>
        <dbReference type="EMBL" id="CUH35940.1"/>
    </source>
</evidence>
<evidence type="ECO:0000313" key="3">
    <source>
        <dbReference type="Proteomes" id="UP000049455"/>
    </source>
</evidence>
<dbReference type="STRING" id="313367.JSE7799_01163"/>
<gene>
    <name evidence="2" type="ORF">JSE7799_01163</name>
</gene>
<dbReference type="RefSeq" id="WP_055662794.1">
    <property type="nucleotide sequence ID" value="NZ_CYPR01000065.1"/>
</dbReference>
<organism evidence="2 3">
    <name type="scientific">Jannaschia seosinensis</name>
    <dbReference type="NCBI Taxonomy" id="313367"/>
    <lineage>
        <taxon>Bacteria</taxon>
        <taxon>Pseudomonadati</taxon>
        <taxon>Pseudomonadota</taxon>
        <taxon>Alphaproteobacteria</taxon>
        <taxon>Rhodobacterales</taxon>
        <taxon>Roseobacteraceae</taxon>
        <taxon>Jannaschia</taxon>
    </lineage>
</organism>
<dbReference type="InterPro" id="IPR042258">
    <property type="entry name" value="DGOK_N"/>
</dbReference>
<dbReference type="InterPro" id="IPR042257">
    <property type="entry name" value="DGOK_C"/>
</dbReference>